<name>A0A8U0HQJ0_9EURY</name>
<reference evidence="5 6" key="1">
    <citation type="submission" date="2022-04" db="EMBL/GenBank/DDBJ databases">
        <title>Diverse halophilic archaea isolated from saline environments.</title>
        <authorList>
            <person name="Cui H.-L."/>
        </authorList>
    </citation>
    <scope>NUCLEOTIDE SEQUENCE [LARGE SCALE GENOMIC DNA]</scope>
    <source>
        <strain evidence="5 6">XZYJT49</strain>
    </source>
</reference>
<proteinExistence type="inferred from homology"/>
<dbReference type="Gene3D" id="3.20.20.100">
    <property type="entry name" value="NADP-dependent oxidoreductase domain"/>
    <property type="match status" value="1"/>
</dbReference>
<comment type="similarity">
    <text evidence="1">Belongs to the aldo/keto reductase family.</text>
</comment>
<keyword evidence="6" id="KW-1185">Reference proteome</keyword>
<sequence length="259" mass="28149">MSDDPLAVTPRLGLGTMGIDDADRIAAAIETGYRHLDTAQIYENEAVVGRGVERASVERADLSLATKVWADSLAPDDVLASTRESLSELGVGYVDLLYVHRPIDTYDPEATLPAFDRLREEGRVRAVGVSNFDAEQVAAAREILDAPLAANQVEMHPLYQQDALLADAQRHGYALVAYSPLAQGEVFDVPEVREIAEKHGATPAQVSLAWLAGKDNVVPIPRSASDDHLRENLAALDLELDAADVAKIESIDREQKLFE</sequence>
<gene>
    <name evidence="5" type="ORF">M0R89_11330</name>
</gene>
<keyword evidence="2" id="KW-0521">NADP</keyword>
<dbReference type="SUPFAM" id="SSF51430">
    <property type="entry name" value="NAD(P)-linked oxidoreductase"/>
    <property type="match status" value="1"/>
</dbReference>
<dbReference type="Pfam" id="PF00248">
    <property type="entry name" value="Aldo_ket_red"/>
    <property type="match status" value="1"/>
</dbReference>
<dbReference type="PIRSF" id="PIRSF000097">
    <property type="entry name" value="AKR"/>
    <property type="match status" value="1"/>
</dbReference>
<dbReference type="PANTHER" id="PTHR43827">
    <property type="entry name" value="2,5-DIKETO-D-GLUCONIC ACID REDUCTASE"/>
    <property type="match status" value="1"/>
</dbReference>
<dbReference type="GO" id="GO:0016616">
    <property type="term" value="F:oxidoreductase activity, acting on the CH-OH group of donors, NAD or NADP as acceptor"/>
    <property type="evidence" value="ECO:0007669"/>
    <property type="project" value="UniProtKB-ARBA"/>
</dbReference>
<dbReference type="InterPro" id="IPR020471">
    <property type="entry name" value="AKR"/>
</dbReference>
<evidence type="ECO:0000259" key="4">
    <source>
        <dbReference type="Pfam" id="PF00248"/>
    </source>
</evidence>
<dbReference type="PROSITE" id="PS00798">
    <property type="entry name" value="ALDOKETO_REDUCTASE_1"/>
    <property type="match status" value="1"/>
</dbReference>
<evidence type="ECO:0000256" key="3">
    <source>
        <dbReference type="ARBA" id="ARBA00023002"/>
    </source>
</evidence>
<organism evidence="5 6">
    <name type="scientific">Halorussus limi</name>
    <dbReference type="NCBI Taxonomy" id="2938695"/>
    <lineage>
        <taxon>Archaea</taxon>
        <taxon>Methanobacteriati</taxon>
        <taxon>Methanobacteriota</taxon>
        <taxon>Stenosarchaea group</taxon>
        <taxon>Halobacteria</taxon>
        <taxon>Halobacteriales</taxon>
        <taxon>Haladaptataceae</taxon>
        <taxon>Halorussus</taxon>
    </lineage>
</organism>
<evidence type="ECO:0000256" key="2">
    <source>
        <dbReference type="ARBA" id="ARBA00022857"/>
    </source>
</evidence>
<dbReference type="InterPro" id="IPR018170">
    <property type="entry name" value="Aldo/ket_reductase_CS"/>
</dbReference>
<keyword evidence="3" id="KW-0560">Oxidoreductase</keyword>
<dbReference type="PRINTS" id="PR00069">
    <property type="entry name" value="ALDKETRDTASE"/>
</dbReference>
<dbReference type="PROSITE" id="PS00062">
    <property type="entry name" value="ALDOKETO_REDUCTASE_2"/>
    <property type="match status" value="1"/>
</dbReference>
<feature type="domain" description="NADP-dependent oxidoreductase" evidence="4">
    <location>
        <begin position="12"/>
        <end position="252"/>
    </location>
</feature>
<evidence type="ECO:0000313" key="5">
    <source>
        <dbReference type="EMBL" id="UPV73139.1"/>
    </source>
</evidence>
<dbReference type="RefSeq" id="WP_248649195.1">
    <property type="nucleotide sequence ID" value="NZ_CP096659.1"/>
</dbReference>
<dbReference type="KEGG" id="halx:M0R89_11330"/>
<evidence type="ECO:0000313" key="6">
    <source>
        <dbReference type="Proteomes" id="UP000830729"/>
    </source>
</evidence>
<dbReference type="Proteomes" id="UP000830729">
    <property type="component" value="Chromosome"/>
</dbReference>
<dbReference type="GeneID" id="72185799"/>
<dbReference type="AlphaFoldDB" id="A0A8U0HQJ0"/>
<dbReference type="InterPro" id="IPR036812">
    <property type="entry name" value="NAD(P)_OxRdtase_dom_sf"/>
</dbReference>
<dbReference type="InterPro" id="IPR023210">
    <property type="entry name" value="NADP_OxRdtase_dom"/>
</dbReference>
<accession>A0A8U0HQJ0</accession>
<evidence type="ECO:0000256" key="1">
    <source>
        <dbReference type="ARBA" id="ARBA00007905"/>
    </source>
</evidence>
<dbReference type="PANTHER" id="PTHR43827:SF3">
    <property type="entry name" value="NADP-DEPENDENT OXIDOREDUCTASE DOMAIN-CONTAINING PROTEIN"/>
    <property type="match status" value="1"/>
</dbReference>
<protein>
    <submittedName>
        <fullName evidence="5">Aldo/keto reductase</fullName>
    </submittedName>
</protein>
<dbReference type="EMBL" id="CP096659">
    <property type="protein sequence ID" value="UPV73139.1"/>
    <property type="molecule type" value="Genomic_DNA"/>
</dbReference>